<accession>A0A183B7Y2</accession>
<dbReference type="InterPro" id="IPR050951">
    <property type="entry name" value="Retrovirus_Pol_polyprotein"/>
</dbReference>
<dbReference type="InterPro" id="IPR001878">
    <property type="entry name" value="Znf_CCHC"/>
</dbReference>
<feature type="domain" description="CCHC-type" evidence="3">
    <location>
        <begin position="216"/>
        <end position="232"/>
    </location>
</feature>
<dbReference type="PROSITE" id="PS50158">
    <property type="entry name" value="ZF_CCHC"/>
    <property type="match status" value="1"/>
</dbReference>
<dbReference type="GO" id="GO:0003676">
    <property type="term" value="F:nucleic acid binding"/>
    <property type="evidence" value="ECO:0007669"/>
    <property type="project" value="InterPro"/>
</dbReference>
<dbReference type="Proteomes" id="UP000272942">
    <property type="component" value="Unassembled WGS sequence"/>
</dbReference>
<gene>
    <name evidence="4" type="ORF">ECPE_LOCUS15317</name>
</gene>
<dbReference type="SMART" id="SM00343">
    <property type="entry name" value="ZnF_C2HC"/>
    <property type="match status" value="1"/>
</dbReference>
<evidence type="ECO:0000313" key="6">
    <source>
        <dbReference type="WBParaSite" id="ECPE_0001535701-mRNA-1"/>
    </source>
</evidence>
<keyword evidence="1" id="KW-0863">Zinc-finger</keyword>
<dbReference type="PANTHER" id="PTHR37984">
    <property type="entry name" value="PROTEIN CBG26694"/>
    <property type="match status" value="1"/>
</dbReference>
<dbReference type="AlphaFoldDB" id="A0A183B7Y2"/>
<dbReference type="OrthoDB" id="10058156at2759"/>
<keyword evidence="1" id="KW-0479">Metal-binding</keyword>
<proteinExistence type="predicted"/>
<evidence type="ECO:0000313" key="4">
    <source>
        <dbReference type="EMBL" id="VDP92589.1"/>
    </source>
</evidence>
<evidence type="ECO:0000256" key="1">
    <source>
        <dbReference type="PROSITE-ProRule" id="PRU00047"/>
    </source>
</evidence>
<sequence>MELPTIEQPNLQASPSEIEELIERFELWCSIRKSGTQNQSALFLTAGRRDLYSLLRNLAFPEAPAKLPYESLKSLLLNHLLLTEFQADERAKFNSMTPKQTVSRCNYGDRLEEQMSDRLVAGIKGLTLQRKLLKKKDLTFADARKICEQHDDLMKTTSSESVTLFQRQKTRPNRPPMAKCVPKPQHESSGNEEHINPCLSCGAYHLRCNFRFRNAKCHVCGKTGHIRRVCKQPFSNLTQPTAGNDTNDLSDR</sequence>
<keyword evidence="1" id="KW-0862">Zinc</keyword>
<dbReference type="WBParaSite" id="ECPE_0001535701-mRNA-1">
    <property type="protein sequence ID" value="ECPE_0001535701-mRNA-1"/>
    <property type="gene ID" value="ECPE_0001535701"/>
</dbReference>
<reference evidence="6" key="1">
    <citation type="submission" date="2016-06" db="UniProtKB">
        <authorList>
            <consortium name="WormBaseParasite"/>
        </authorList>
    </citation>
    <scope>IDENTIFICATION</scope>
</reference>
<evidence type="ECO:0000256" key="2">
    <source>
        <dbReference type="SAM" id="MobiDB-lite"/>
    </source>
</evidence>
<evidence type="ECO:0000313" key="5">
    <source>
        <dbReference type="Proteomes" id="UP000272942"/>
    </source>
</evidence>
<dbReference type="GO" id="GO:0008270">
    <property type="term" value="F:zinc ion binding"/>
    <property type="evidence" value="ECO:0007669"/>
    <property type="project" value="UniProtKB-KW"/>
</dbReference>
<keyword evidence="5" id="KW-1185">Reference proteome</keyword>
<protein>
    <submittedName>
        <fullName evidence="6">CCHC-type domain-containing protein</fullName>
    </submittedName>
</protein>
<reference evidence="4 5" key="2">
    <citation type="submission" date="2018-11" db="EMBL/GenBank/DDBJ databases">
        <authorList>
            <consortium name="Pathogen Informatics"/>
        </authorList>
    </citation>
    <scope>NUCLEOTIDE SEQUENCE [LARGE SCALE GENOMIC DNA]</scope>
    <source>
        <strain evidence="4 5">Egypt</strain>
    </source>
</reference>
<organism evidence="6">
    <name type="scientific">Echinostoma caproni</name>
    <dbReference type="NCBI Taxonomy" id="27848"/>
    <lineage>
        <taxon>Eukaryota</taxon>
        <taxon>Metazoa</taxon>
        <taxon>Spiralia</taxon>
        <taxon>Lophotrochozoa</taxon>
        <taxon>Platyhelminthes</taxon>
        <taxon>Trematoda</taxon>
        <taxon>Digenea</taxon>
        <taxon>Plagiorchiida</taxon>
        <taxon>Echinostomata</taxon>
        <taxon>Echinostomatoidea</taxon>
        <taxon>Echinostomatidae</taxon>
        <taxon>Echinostoma</taxon>
    </lineage>
</organism>
<feature type="region of interest" description="Disordered" evidence="2">
    <location>
        <begin position="166"/>
        <end position="192"/>
    </location>
</feature>
<dbReference type="EMBL" id="UZAN01060196">
    <property type="protein sequence ID" value="VDP92589.1"/>
    <property type="molecule type" value="Genomic_DNA"/>
</dbReference>
<dbReference type="PANTHER" id="PTHR37984:SF5">
    <property type="entry name" value="PROTEIN NYNRIN-LIKE"/>
    <property type="match status" value="1"/>
</dbReference>
<evidence type="ECO:0000259" key="3">
    <source>
        <dbReference type="PROSITE" id="PS50158"/>
    </source>
</evidence>
<name>A0A183B7Y2_9TREM</name>